<keyword evidence="3 6" id="KW-0812">Transmembrane</keyword>
<evidence type="ECO:0000256" key="6">
    <source>
        <dbReference type="RuleBase" id="RU003943"/>
    </source>
</evidence>
<feature type="transmembrane region" description="Helical" evidence="7">
    <location>
        <begin position="223"/>
        <end position="244"/>
    </location>
</feature>
<evidence type="ECO:0000313" key="9">
    <source>
        <dbReference type="Proteomes" id="UP000746471"/>
    </source>
</evidence>
<reference evidence="8 9" key="1">
    <citation type="submission" date="2021-05" db="EMBL/GenBank/DDBJ databases">
        <title>Fusibacter ferrireducens sp. nov., an anaerobic, sulfur- and Fe-reducing bacterium isolated from the mangrove sediment.</title>
        <authorList>
            <person name="Qiu D."/>
        </authorList>
    </citation>
    <scope>NUCLEOTIDE SEQUENCE [LARGE SCALE GENOMIC DNA]</scope>
    <source>
        <strain evidence="8 9">DSM 12116</strain>
    </source>
</reference>
<dbReference type="SUPFAM" id="SSF81345">
    <property type="entry name" value="ABC transporter involved in vitamin B12 uptake, BtuC"/>
    <property type="match status" value="1"/>
</dbReference>
<keyword evidence="4 7" id="KW-1133">Transmembrane helix</keyword>
<feature type="transmembrane region" description="Helical" evidence="7">
    <location>
        <begin position="250"/>
        <end position="266"/>
    </location>
</feature>
<comment type="subcellular location">
    <subcellularLocation>
        <location evidence="6">Cell membrane</location>
        <topology evidence="6">Multi-pass membrane protein</topology>
    </subcellularLocation>
    <subcellularLocation>
        <location evidence="1">Membrane</location>
        <topology evidence="1">Multi-pass membrane protein</topology>
    </subcellularLocation>
</comment>
<name>A0ABS5PL60_9FIRM</name>
<feature type="transmembrane region" description="Helical" evidence="7">
    <location>
        <begin position="176"/>
        <end position="193"/>
    </location>
</feature>
<dbReference type="InterPro" id="IPR001626">
    <property type="entry name" value="ABC_TroCD"/>
</dbReference>
<evidence type="ECO:0000256" key="5">
    <source>
        <dbReference type="ARBA" id="ARBA00023136"/>
    </source>
</evidence>
<evidence type="ECO:0000256" key="4">
    <source>
        <dbReference type="ARBA" id="ARBA00022989"/>
    </source>
</evidence>
<evidence type="ECO:0000256" key="7">
    <source>
        <dbReference type="SAM" id="Phobius"/>
    </source>
</evidence>
<organism evidence="8 9">
    <name type="scientific">Fusibacter paucivorans</name>
    <dbReference type="NCBI Taxonomy" id="76009"/>
    <lineage>
        <taxon>Bacteria</taxon>
        <taxon>Bacillati</taxon>
        <taxon>Bacillota</taxon>
        <taxon>Clostridia</taxon>
        <taxon>Eubacteriales</taxon>
        <taxon>Eubacteriales Family XII. Incertae Sedis</taxon>
        <taxon>Fusibacter</taxon>
    </lineage>
</organism>
<evidence type="ECO:0000256" key="2">
    <source>
        <dbReference type="ARBA" id="ARBA00008034"/>
    </source>
</evidence>
<accession>A0ABS5PL60</accession>
<evidence type="ECO:0000256" key="1">
    <source>
        <dbReference type="ARBA" id="ARBA00004141"/>
    </source>
</evidence>
<feature type="transmembrane region" description="Helical" evidence="7">
    <location>
        <begin position="136"/>
        <end position="155"/>
    </location>
</feature>
<protein>
    <submittedName>
        <fullName evidence="8">Metal ABC transporter permease</fullName>
    </submittedName>
</protein>
<keyword evidence="5 7" id="KW-0472">Membrane</keyword>
<evidence type="ECO:0000313" key="8">
    <source>
        <dbReference type="EMBL" id="MBS7525051.1"/>
    </source>
</evidence>
<keyword evidence="6" id="KW-0813">Transport</keyword>
<dbReference type="InterPro" id="IPR037294">
    <property type="entry name" value="ABC_BtuC-like"/>
</dbReference>
<feature type="transmembrane region" description="Helical" evidence="7">
    <location>
        <begin position="66"/>
        <end position="83"/>
    </location>
</feature>
<dbReference type="PANTHER" id="PTHR30477:SF0">
    <property type="entry name" value="METAL TRANSPORT SYSTEM MEMBRANE PROTEIN TM_0125-RELATED"/>
    <property type="match status" value="1"/>
</dbReference>
<evidence type="ECO:0000256" key="3">
    <source>
        <dbReference type="ARBA" id="ARBA00022692"/>
    </source>
</evidence>
<sequence length="271" mass="29347">MMALISEVFQYEFMQKALLVGVLIALSSAVLGIFLVLRKMSMIGDGLAHVSFATVAIALLLNQSPLFISIPVVMVASFFILKLNDAARVHGDAAIGLVSSFSVAVGVLISSVSTGFNIDLFSYLFGSILVIRSSEVYLSLFLAAVVIGTVIFFYHDLFAITQDEAFSRVIGIKTKRMNYLISALTAITISLGIRVVGTMLISSMIIFPTVTALQVARSFKETIFLSAFVSVVAVVLGVIGSYVFNLPSGATIVMINAMLFGVFFLIRKWRR</sequence>
<comment type="similarity">
    <text evidence="2 6">Belongs to the ABC-3 integral membrane protein family.</text>
</comment>
<dbReference type="EMBL" id="JAHBCL010000001">
    <property type="protein sequence ID" value="MBS7525051.1"/>
    <property type="molecule type" value="Genomic_DNA"/>
</dbReference>
<feature type="transmembrane region" description="Helical" evidence="7">
    <location>
        <begin position="17"/>
        <end position="37"/>
    </location>
</feature>
<dbReference type="Proteomes" id="UP000746471">
    <property type="component" value="Unassembled WGS sequence"/>
</dbReference>
<dbReference type="Gene3D" id="1.10.3470.10">
    <property type="entry name" value="ABC transporter involved in vitamin B12 uptake, BtuC"/>
    <property type="match status" value="1"/>
</dbReference>
<dbReference type="RefSeq" id="WP_213234841.1">
    <property type="nucleotide sequence ID" value="NZ_JAHBCL010000001.1"/>
</dbReference>
<dbReference type="Pfam" id="PF00950">
    <property type="entry name" value="ABC-3"/>
    <property type="match status" value="1"/>
</dbReference>
<gene>
    <name evidence="8" type="ORF">KHM83_00020</name>
</gene>
<proteinExistence type="inferred from homology"/>
<dbReference type="PANTHER" id="PTHR30477">
    <property type="entry name" value="ABC-TRANSPORTER METAL-BINDING PROTEIN"/>
    <property type="match status" value="1"/>
</dbReference>
<keyword evidence="9" id="KW-1185">Reference proteome</keyword>
<comment type="caution">
    <text evidence="8">The sequence shown here is derived from an EMBL/GenBank/DDBJ whole genome shotgun (WGS) entry which is preliminary data.</text>
</comment>
<feature type="transmembrane region" description="Helical" evidence="7">
    <location>
        <begin position="95"/>
        <end position="116"/>
    </location>
</feature>
<dbReference type="CDD" id="cd06550">
    <property type="entry name" value="TM_ABC_iron-siderophores_like"/>
    <property type="match status" value="1"/>
</dbReference>